<reference evidence="2" key="2">
    <citation type="journal article" date="2024" name="Nature">
        <title>Anoxygenic phototroph of the Chloroflexota uses a type I reaction centre.</title>
        <authorList>
            <person name="Tsuji J.M."/>
            <person name="Shaw N.A."/>
            <person name="Nagashima S."/>
            <person name="Venkiteswaran J.J."/>
            <person name="Schiff S.L."/>
            <person name="Watanabe T."/>
            <person name="Fukui M."/>
            <person name="Hanada S."/>
            <person name="Tank M."/>
            <person name="Neufeld J.D."/>
        </authorList>
    </citation>
    <scope>NUCLEOTIDE SEQUENCE</scope>
    <source>
        <strain evidence="2">L227-S17</strain>
    </source>
</reference>
<name>A0A8T7LSB2_9CHLR</name>
<dbReference type="EMBL" id="JACATZ010000001">
    <property type="protein sequence ID" value="NWJ44898.1"/>
    <property type="molecule type" value="Genomic_DNA"/>
</dbReference>
<dbReference type="Proteomes" id="UP001431572">
    <property type="component" value="Chromosome 1"/>
</dbReference>
<evidence type="ECO:0000313" key="1">
    <source>
        <dbReference type="EMBL" id="NWJ44898.1"/>
    </source>
</evidence>
<organism evidence="1 3">
    <name type="scientific">Candidatus Chlorohelix allophototropha</name>
    <dbReference type="NCBI Taxonomy" id="3003348"/>
    <lineage>
        <taxon>Bacteria</taxon>
        <taxon>Bacillati</taxon>
        <taxon>Chloroflexota</taxon>
        <taxon>Chloroflexia</taxon>
        <taxon>Candidatus Chloroheliales</taxon>
        <taxon>Candidatus Chloroheliaceae</taxon>
        <taxon>Candidatus Chlorohelix</taxon>
    </lineage>
</organism>
<accession>A0A8T7LSB2</accession>
<sequence length="115" mass="13391">MQGLNFQRQFRTSSSEGFLILENNQRIGRVDLHYASENVYATVVLEVPLPENEVAHIIEEIDERLVVTATVKRDDLNVWVYQGQEVGFFNDEFLEEEFEADSTEDSLLDYEEEEV</sequence>
<proteinExistence type="predicted"/>
<evidence type="ECO:0000313" key="3">
    <source>
        <dbReference type="Proteomes" id="UP000521676"/>
    </source>
</evidence>
<gene>
    <name evidence="1" type="ORF">HXX08_03380</name>
    <name evidence="2" type="ORF">OZ401_000024</name>
</gene>
<dbReference type="Proteomes" id="UP000521676">
    <property type="component" value="Unassembled WGS sequence"/>
</dbReference>
<evidence type="ECO:0000313" key="2">
    <source>
        <dbReference type="EMBL" id="WJW66779.1"/>
    </source>
</evidence>
<keyword evidence="4" id="KW-1185">Reference proteome</keyword>
<protein>
    <submittedName>
        <fullName evidence="1">Uncharacterized protein</fullName>
    </submittedName>
</protein>
<dbReference type="AlphaFoldDB" id="A0A8T7LSB2"/>
<evidence type="ECO:0000313" key="4">
    <source>
        <dbReference type="Proteomes" id="UP001431572"/>
    </source>
</evidence>
<reference evidence="1 3" key="1">
    <citation type="submission" date="2020-06" db="EMBL/GenBank/DDBJ databases">
        <title>Anoxygenic phototrophic Chloroflexota member uses a Type I reaction center.</title>
        <authorList>
            <person name="Tsuji J.M."/>
            <person name="Shaw N.A."/>
            <person name="Nagashima S."/>
            <person name="Venkiteswaran J."/>
            <person name="Schiff S.L."/>
            <person name="Hanada S."/>
            <person name="Tank M."/>
            <person name="Neufeld J.D."/>
        </authorList>
    </citation>
    <scope>NUCLEOTIDE SEQUENCE [LARGE SCALE GENOMIC DNA]</scope>
    <source>
        <strain evidence="1">L227-S17</strain>
    </source>
</reference>
<dbReference type="RefSeq" id="WP_341468673.1">
    <property type="nucleotide sequence ID" value="NZ_CP128399.1"/>
</dbReference>
<dbReference type="EMBL" id="CP128399">
    <property type="protein sequence ID" value="WJW66779.1"/>
    <property type="molecule type" value="Genomic_DNA"/>
</dbReference>